<keyword evidence="11" id="KW-0540">Nuclease</keyword>
<keyword evidence="6 8" id="KW-0411">Iron-sulfur</keyword>
<comment type="caution">
    <text evidence="11">The sequence shown here is derived from an EMBL/GenBank/DDBJ whole genome shotgun (WGS) entry which is preliminary data.</text>
</comment>
<evidence type="ECO:0000256" key="6">
    <source>
        <dbReference type="ARBA" id="ARBA00023014"/>
    </source>
</evidence>
<evidence type="ECO:0000256" key="1">
    <source>
        <dbReference type="ARBA" id="ARBA00022485"/>
    </source>
</evidence>
<evidence type="ECO:0000256" key="3">
    <source>
        <dbReference type="ARBA" id="ARBA00022763"/>
    </source>
</evidence>
<keyword evidence="8" id="KW-0238">DNA-binding</keyword>
<dbReference type="InterPro" id="IPR011257">
    <property type="entry name" value="DNA_glycosylase"/>
</dbReference>
<dbReference type="GO" id="GO:0004519">
    <property type="term" value="F:endonuclease activity"/>
    <property type="evidence" value="ECO:0007669"/>
    <property type="project" value="UniProtKB-KW"/>
</dbReference>
<keyword evidence="8" id="KW-0456">Lyase</keyword>
<evidence type="ECO:0000256" key="4">
    <source>
        <dbReference type="ARBA" id="ARBA00022801"/>
    </source>
</evidence>
<feature type="binding site" evidence="8">
    <location>
        <position position="250"/>
    </location>
    <ligand>
        <name>[4Fe-4S] cluster</name>
        <dbReference type="ChEBI" id="CHEBI:49883"/>
    </ligand>
</feature>
<dbReference type="PANTHER" id="PTHR10359">
    <property type="entry name" value="A/G-SPECIFIC ADENINE GLYCOSYLASE/ENDONUCLEASE III"/>
    <property type="match status" value="1"/>
</dbReference>
<feature type="region of interest" description="Disordered" evidence="9">
    <location>
        <begin position="1"/>
        <end position="55"/>
    </location>
</feature>
<keyword evidence="3 8" id="KW-0227">DNA damage</keyword>
<evidence type="ECO:0000256" key="2">
    <source>
        <dbReference type="ARBA" id="ARBA00022723"/>
    </source>
</evidence>
<dbReference type="InterPro" id="IPR005759">
    <property type="entry name" value="Nth"/>
</dbReference>
<dbReference type="EMBL" id="JANRMI010000003">
    <property type="protein sequence ID" value="MDG0816967.1"/>
    <property type="molecule type" value="Genomic_DNA"/>
</dbReference>
<evidence type="ECO:0000256" key="7">
    <source>
        <dbReference type="ARBA" id="ARBA00023295"/>
    </source>
</evidence>
<keyword evidence="8" id="KW-0234">DNA repair</keyword>
<evidence type="ECO:0000313" key="11">
    <source>
        <dbReference type="EMBL" id="MDG0816967.1"/>
    </source>
</evidence>
<name>A0ABT6DJC9_9BACT</name>
<dbReference type="InterPro" id="IPR003651">
    <property type="entry name" value="Endonuclease3_FeS-loop_motif"/>
</dbReference>
<comment type="catalytic activity">
    <reaction evidence="8">
        <text>2'-deoxyribonucleotide-(2'-deoxyribose 5'-phosphate)-2'-deoxyribonucleotide-DNA = a 3'-end 2'-deoxyribonucleotide-(2,3-dehydro-2,3-deoxyribose 5'-phosphate)-DNA + a 5'-end 5'-phospho-2'-deoxyribonucleoside-DNA + H(+)</text>
        <dbReference type="Rhea" id="RHEA:66592"/>
        <dbReference type="Rhea" id="RHEA-COMP:13180"/>
        <dbReference type="Rhea" id="RHEA-COMP:16897"/>
        <dbReference type="Rhea" id="RHEA-COMP:17067"/>
        <dbReference type="ChEBI" id="CHEBI:15378"/>
        <dbReference type="ChEBI" id="CHEBI:136412"/>
        <dbReference type="ChEBI" id="CHEBI:157695"/>
        <dbReference type="ChEBI" id="CHEBI:167181"/>
        <dbReference type="EC" id="4.2.99.18"/>
    </reaction>
</comment>
<dbReference type="InterPro" id="IPR003265">
    <property type="entry name" value="HhH-GPD_domain"/>
</dbReference>
<dbReference type="Gene3D" id="1.10.1670.10">
    <property type="entry name" value="Helix-hairpin-Helix base-excision DNA repair enzymes (C-terminal)"/>
    <property type="match status" value="1"/>
</dbReference>
<evidence type="ECO:0000313" key="12">
    <source>
        <dbReference type="Proteomes" id="UP001152321"/>
    </source>
</evidence>
<evidence type="ECO:0000256" key="9">
    <source>
        <dbReference type="SAM" id="MobiDB-lite"/>
    </source>
</evidence>
<sequence>MATAKKTPLKKSKAAPQKAAVKKTPVKKTSAKKAVKVAPKITKKSGPKKSSLKMAPKKAPILPTLALLKRYYPDAHCALNFTNPWELLVATALSAQCTDERVNLTTPALFKRCPTPQAMVKTPVEEIEKLIHSCGFYKNKAKNLKSCAAALVEKYQGEVPQNLEALVELGGVGRKTANVVLGNAFGIPSGVVVDTHVGRLSYRLGWVDTENPVLIERELMEEVPKEDWIMLSHYLISHGRAVCKARKPDCSHCFLEETCPKKGV</sequence>
<feature type="binding site" evidence="8">
    <location>
        <position position="259"/>
    </location>
    <ligand>
        <name>[4Fe-4S] cluster</name>
        <dbReference type="ChEBI" id="CHEBI:49883"/>
    </ligand>
</feature>
<evidence type="ECO:0000256" key="5">
    <source>
        <dbReference type="ARBA" id="ARBA00023004"/>
    </source>
</evidence>
<comment type="cofactor">
    <cofactor evidence="8">
        <name>[4Fe-4S] cluster</name>
        <dbReference type="ChEBI" id="CHEBI:49883"/>
    </cofactor>
    <text evidence="8">Binds 1 [4Fe-4S] cluster.</text>
</comment>
<dbReference type="EC" id="4.2.99.18" evidence="8"/>
<feature type="binding site" evidence="8">
    <location>
        <position position="253"/>
    </location>
    <ligand>
        <name>[4Fe-4S] cluster</name>
        <dbReference type="ChEBI" id="CHEBI:49883"/>
    </ligand>
</feature>
<dbReference type="SMART" id="SM00525">
    <property type="entry name" value="FES"/>
    <property type="match status" value="1"/>
</dbReference>
<dbReference type="SUPFAM" id="SSF48150">
    <property type="entry name" value="DNA-glycosylase"/>
    <property type="match status" value="1"/>
</dbReference>
<gene>
    <name evidence="8 11" type="primary">nth</name>
    <name evidence="11" type="ORF">NWE73_11365</name>
</gene>
<comment type="similarity">
    <text evidence="8">Belongs to the Nth/MutY family.</text>
</comment>
<feature type="binding site" evidence="8">
    <location>
        <position position="243"/>
    </location>
    <ligand>
        <name>[4Fe-4S] cluster</name>
        <dbReference type="ChEBI" id="CHEBI:49883"/>
    </ligand>
</feature>
<comment type="function">
    <text evidence="8">DNA repair enzyme that has both DNA N-glycosylase activity and AP-lyase activity. The DNA N-glycosylase activity releases various damaged pyrimidines from DNA by cleaving the N-glycosidic bond, leaving an AP (apurinic/apyrimidinic) site. The AP-lyase activity cleaves the phosphodiester bond 3' to the AP site by a beta-elimination, leaving a 3'-terminal unsaturated sugar and a product with a terminal 5'-phosphate.</text>
</comment>
<accession>A0ABT6DJC9</accession>
<feature type="domain" description="HhH-GPD" evidence="10">
    <location>
        <begin position="93"/>
        <end position="241"/>
    </location>
</feature>
<evidence type="ECO:0000259" key="10">
    <source>
        <dbReference type="SMART" id="SM00478"/>
    </source>
</evidence>
<dbReference type="NCBIfam" id="TIGR01083">
    <property type="entry name" value="nth"/>
    <property type="match status" value="1"/>
</dbReference>
<dbReference type="Gene3D" id="1.10.340.30">
    <property type="entry name" value="Hypothetical protein, domain 2"/>
    <property type="match status" value="1"/>
</dbReference>
<dbReference type="CDD" id="cd00056">
    <property type="entry name" value="ENDO3c"/>
    <property type="match status" value="1"/>
</dbReference>
<evidence type="ECO:0000256" key="8">
    <source>
        <dbReference type="HAMAP-Rule" id="MF_00942"/>
    </source>
</evidence>
<dbReference type="RefSeq" id="WP_277578444.1">
    <property type="nucleotide sequence ID" value="NZ_JANRMI010000003.1"/>
</dbReference>
<keyword evidence="5 8" id="KW-0408">Iron</keyword>
<proteinExistence type="inferred from homology"/>
<keyword evidence="4 8" id="KW-0378">Hydrolase</keyword>
<feature type="compositionally biased region" description="Basic residues" evidence="9">
    <location>
        <begin position="20"/>
        <end position="51"/>
    </location>
</feature>
<dbReference type="Proteomes" id="UP001152321">
    <property type="component" value="Unassembled WGS sequence"/>
</dbReference>
<dbReference type="Pfam" id="PF00730">
    <property type="entry name" value="HhH-GPD"/>
    <property type="match status" value="1"/>
</dbReference>
<organism evidence="11 12">
    <name type="scientific">Bdellovibrio svalbardensis</name>
    <dbReference type="NCBI Taxonomy" id="2972972"/>
    <lineage>
        <taxon>Bacteria</taxon>
        <taxon>Pseudomonadati</taxon>
        <taxon>Bdellovibrionota</taxon>
        <taxon>Bdellovibrionia</taxon>
        <taxon>Bdellovibrionales</taxon>
        <taxon>Pseudobdellovibrionaceae</taxon>
        <taxon>Bdellovibrio</taxon>
    </lineage>
</organism>
<keyword evidence="1 8" id="KW-0004">4Fe-4S</keyword>
<keyword evidence="12" id="KW-1185">Reference proteome</keyword>
<dbReference type="PANTHER" id="PTHR10359:SF18">
    <property type="entry name" value="ENDONUCLEASE III"/>
    <property type="match status" value="1"/>
</dbReference>
<protein>
    <recommendedName>
        <fullName evidence="8">Endonuclease III</fullName>
        <ecNumber evidence="8">4.2.99.18</ecNumber>
    </recommendedName>
    <alternativeName>
        <fullName evidence="8">DNA-(apurinic or apyrimidinic site) lyase</fullName>
    </alternativeName>
</protein>
<dbReference type="HAMAP" id="MF_00942">
    <property type="entry name" value="Nth"/>
    <property type="match status" value="1"/>
</dbReference>
<keyword evidence="11" id="KW-0255">Endonuclease</keyword>
<dbReference type="SMART" id="SM00478">
    <property type="entry name" value="ENDO3c"/>
    <property type="match status" value="1"/>
</dbReference>
<dbReference type="InterPro" id="IPR023170">
    <property type="entry name" value="HhH_base_excis_C"/>
</dbReference>
<keyword evidence="2 8" id="KW-0479">Metal-binding</keyword>
<keyword evidence="7 8" id="KW-0326">Glycosidase</keyword>
<reference evidence="11" key="1">
    <citation type="submission" date="2022-08" db="EMBL/GenBank/DDBJ databases">
        <title>Novel Bdellovibrio Species Isolated from Svalbard: Designation Bdellovibrio svalbardensis.</title>
        <authorList>
            <person name="Mitchell R.J."/>
            <person name="Choi S.Y."/>
        </authorList>
    </citation>
    <scope>NUCLEOTIDE SEQUENCE</scope>
    <source>
        <strain evidence="11">PAP01</strain>
    </source>
</reference>